<dbReference type="GO" id="GO:0140359">
    <property type="term" value="F:ABC-type transporter activity"/>
    <property type="evidence" value="ECO:0007669"/>
    <property type="project" value="InterPro"/>
</dbReference>
<evidence type="ECO:0000256" key="2">
    <source>
        <dbReference type="ARBA" id="ARBA00022692"/>
    </source>
</evidence>
<keyword evidence="4 6" id="KW-0472">Membrane</keyword>
<evidence type="ECO:0000256" key="6">
    <source>
        <dbReference type="SAM" id="Phobius"/>
    </source>
</evidence>
<evidence type="ECO:0000313" key="9">
    <source>
        <dbReference type="Proteomes" id="UP000274391"/>
    </source>
</evidence>
<feature type="domain" description="ABC-2 type transporter transmembrane" evidence="7">
    <location>
        <begin position="4"/>
        <end position="219"/>
    </location>
</feature>
<feature type="transmembrane region" description="Helical" evidence="6">
    <location>
        <begin position="266"/>
        <end position="285"/>
    </location>
</feature>
<evidence type="ECO:0000256" key="5">
    <source>
        <dbReference type="ARBA" id="ARBA00023251"/>
    </source>
</evidence>
<keyword evidence="2 6" id="KW-0812">Transmembrane</keyword>
<dbReference type="Pfam" id="PF01061">
    <property type="entry name" value="ABC2_membrane"/>
    <property type="match status" value="1"/>
</dbReference>
<comment type="subcellular location">
    <subcellularLocation>
        <location evidence="1">Membrane</location>
        <topology evidence="1">Multi-pass membrane protein</topology>
    </subcellularLocation>
</comment>
<feature type="transmembrane region" description="Helical" evidence="6">
    <location>
        <begin position="153"/>
        <end position="174"/>
    </location>
</feature>
<feature type="transmembrane region" description="Helical" evidence="6">
    <location>
        <begin position="110"/>
        <end position="141"/>
    </location>
</feature>
<evidence type="ECO:0000313" key="8">
    <source>
        <dbReference type="EMBL" id="RRJ87589.1"/>
    </source>
</evidence>
<dbReference type="InterPro" id="IPR013525">
    <property type="entry name" value="ABC2_TM"/>
</dbReference>
<dbReference type="OrthoDB" id="162334at2"/>
<comment type="caution">
    <text evidence="8">The sequence shown here is derived from an EMBL/GenBank/DDBJ whole genome shotgun (WGS) entry which is preliminary data.</text>
</comment>
<keyword evidence="9" id="KW-1185">Reference proteome</keyword>
<protein>
    <submittedName>
        <fullName evidence="8">ABC transporter permease</fullName>
    </submittedName>
</protein>
<dbReference type="InterPro" id="IPR051784">
    <property type="entry name" value="Nod_factor_ABC_transporter"/>
</dbReference>
<dbReference type="PIRSF" id="PIRSF006648">
    <property type="entry name" value="DrrB"/>
    <property type="match status" value="1"/>
</dbReference>
<evidence type="ECO:0000256" key="3">
    <source>
        <dbReference type="ARBA" id="ARBA00022989"/>
    </source>
</evidence>
<accession>A0A3P3W1M5</accession>
<gene>
    <name evidence="8" type="ORF">EG850_04610</name>
</gene>
<organism evidence="8 9">
    <name type="scientific">Gulosibacter macacae</name>
    <dbReference type="NCBI Taxonomy" id="2488791"/>
    <lineage>
        <taxon>Bacteria</taxon>
        <taxon>Bacillati</taxon>
        <taxon>Actinomycetota</taxon>
        <taxon>Actinomycetes</taxon>
        <taxon>Micrococcales</taxon>
        <taxon>Microbacteriaceae</taxon>
        <taxon>Gulosibacter</taxon>
    </lineage>
</organism>
<dbReference type="GO" id="GO:0046677">
    <property type="term" value="P:response to antibiotic"/>
    <property type="evidence" value="ECO:0007669"/>
    <property type="project" value="UniProtKB-KW"/>
</dbReference>
<reference evidence="8 9" key="1">
    <citation type="submission" date="2018-11" db="EMBL/GenBank/DDBJ databases">
        <title>YIM 102482-1 draft genome.</title>
        <authorList>
            <person name="Li G."/>
            <person name="Jiang Y."/>
        </authorList>
    </citation>
    <scope>NUCLEOTIDE SEQUENCE [LARGE SCALE GENOMIC DNA]</scope>
    <source>
        <strain evidence="8 9">YIM 102482-1</strain>
    </source>
</reference>
<proteinExistence type="predicted"/>
<dbReference type="InterPro" id="IPR000412">
    <property type="entry name" value="ABC_2_transport"/>
</dbReference>
<feature type="transmembrane region" description="Helical" evidence="6">
    <location>
        <begin position="60"/>
        <end position="89"/>
    </location>
</feature>
<dbReference type="RefSeq" id="WP_124970660.1">
    <property type="nucleotide sequence ID" value="NZ_RQVS01000004.1"/>
</dbReference>
<feature type="transmembrane region" description="Helical" evidence="6">
    <location>
        <begin position="20"/>
        <end position="40"/>
    </location>
</feature>
<sequence>MTTVMTLIGRNLRIYFRDRAAVFLSLLSAVILLLLYLLFLGSLQVDNLKAQLPNSDTGDIGWFVGSWVFAGIITISTFTTGLAALGSYVDDRSSGRFKEFRVSPIRRWQLILGYLLSAVVVATLMSTVLLLGGALLMQVLYGHFPSALGLLQAFGLIVLLSTAFAAFSSFLLTFIGTASAYTAMSTIVGTLLGFLAGAYLPLGLLSTEIGNVINALPFSPAAMLLREPLAGPALDQLAGGVAQAHTEIGNYYGFTLSIGDLVIEPIWAIVGLVVMAVVFTALGAWRIGRSLR</sequence>
<evidence type="ECO:0000256" key="4">
    <source>
        <dbReference type="ARBA" id="ARBA00023136"/>
    </source>
</evidence>
<feature type="transmembrane region" description="Helical" evidence="6">
    <location>
        <begin position="181"/>
        <end position="202"/>
    </location>
</feature>
<keyword evidence="5" id="KW-0046">Antibiotic resistance</keyword>
<dbReference type="GO" id="GO:0043190">
    <property type="term" value="C:ATP-binding cassette (ABC) transporter complex"/>
    <property type="evidence" value="ECO:0007669"/>
    <property type="project" value="InterPro"/>
</dbReference>
<dbReference type="EMBL" id="RQVS01000004">
    <property type="protein sequence ID" value="RRJ87589.1"/>
    <property type="molecule type" value="Genomic_DNA"/>
</dbReference>
<dbReference type="PANTHER" id="PTHR43229">
    <property type="entry name" value="NODULATION PROTEIN J"/>
    <property type="match status" value="1"/>
</dbReference>
<dbReference type="PANTHER" id="PTHR43229:SF2">
    <property type="entry name" value="NODULATION PROTEIN J"/>
    <property type="match status" value="1"/>
</dbReference>
<name>A0A3P3W1M5_9MICO</name>
<keyword evidence="3 6" id="KW-1133">Transmembrane helix</keyword>
<evidence type="ECO:0000259" key="7">
    <source>
        <dbReference type="Pfam" id="PF01061"/>
    </source>
</evidence>
<evidence type="ECO:0000256" key="1">
    <source>
        <dbReference type="ARBA" id="ARBA00004141"/>
    </source>
</evidence>
<dbReference type="Proteomes" id="UP000274391">
    <property type="component" value="Unassembled WGS sequence"/>
</dbReference>
<dbReference type="AlphaFoldDB" id="A0A3P3W1M5"/>